<organism evidence="2 4">
    <name type="scientific">Chryseobacterium muglaense</name>
    <dbReference type="NCBI Taxonomy" id="2893752"/>
    <lineage>
        <taxon>Bacteria</taxon>
        <taxon>Pseudomonadati</taxon>
        <taxon>Bacteroidota</taxon>
        <taxon>Flavobacteriia</taxon>
        <taxon>Flavobacteriales</taxon>
        <taxon>Weeksellaceae</taxon>
        <taxon>Chryseobacterium group</taxon>
        <taxon>Chryseobacterium</taxon>
    </lineage>
</organism>
<evidence type="ECO:0000313" key="1">
    <source>
        <dbReference type="EMBL" id="MBD3906095.1"/>
    </source>
</evidence>
<dbReference type="Proteomes" id="UP001107960">
    <property type="component" value="Unassembled WGS sequence"/>
</dbReference>
<dbReference type="EMBL" id="JACXXP010000024">
    <property type="protein sequence ID" value="MBD3906095.1"/>
    <property type="molecule type" value="Genomic_DNA"/>
</dbReference>
<proteinExistence type="predicted"/>
<gene>
    <name evidence="1" type="ORF">IEW27_16025</name>
    <name evidence="2" type="ORF">LNP80_01690</name>
</gene>
<reference evidence="2" key="1">
    <citation type="submission" date="2021-11" db="EMBL/GenBank/DDBJ databases">
        <title>Description of novel Chryseobacterium species.</title>
        <authorList>
            <person name="Saticioglu I.B."/>
            <person name="Ay H."/>
            <person name="Altun S."/>
            <person name="Duman M."/>
        </authorList>
    </citation>
    <scope>NUCLEOTIDE SEQUENCE</scope>
    <source>
        <strain evidence="2">C-39</strain>
    </source>
</reference>
<name>A0A9Q3UPC2_9FLAO</name>
<evidence type="ECO:0000313" key="4">
    <source>
        <dbReference type="Proteomes" id="UP001107960"/>
    </source>
</evidence>
<dbReference type="AlphaFoldDB" id="A0A9Q3UPC2"/>
<dbReference type="EMBL" id="JAJJML010000001">
    <property type="protein sequence ID" value="MCC9032968.1"/>
    <property type="molecule type" value="Genomic_DNA"/>
</dbReference>
<protein>
    <submittedName>
        <fullName evidence="2">Uncharacterized protein</fullName>
    </submittedName>
</protein>
<evidence type="ECO:0000313" key="2">
    <source>
        <dbReference type="EMBL" id="MCC9032968.1"/>
    </source>
</evidence>
<evidence type="ECO:0000313" key="3">
    <source>
        <dbReference type="Proteomes" id="UP000603715"/>
    </source>
</evidence>
<dbReference type="RefSeq" id="WP_191180519.1">
    <property type="nucleotide sequence ID" value="NZ_JACXXP010000024.1"/>
</dbReference>
<sequence length="45" mass="5136">MRISTGNVSLYLAVPVLFWKREIIQRFFAKFSENSTTSTAGFSHP</sequence>
<dbReference type="Proteomes" id="UP000603715">
    <property type="component" value="Unassembled WGS sequence"/>
</dbReference>
<comment type="caution">
    <text evidence="2">The sequence shown here is derived from an EMBL/GenBank/DDBJ whole genome shotgun (WGS) entry which is preliminary data.</text>
</comment>
<accession>A0A9Q3UPC2</accession>
<reference evidence="3" key="2">
    <citation type="submission" date="2023-07" db="EMBL/GenBank/DDBJ databases">
        <title>Description of novel Chryseobacterium sp. strain C-2.</title>
        <authorList>
            <person name="Saticioglu I.B."/>
        </authorList>
    </citation>
    <scope>NUCLEOTIDE SEQUENCE [LARGE SCALE GENOMIC DNA]</scope>
    <source>
        <strain evidence="3">C-2</strain>
    </source>
</reference>
<keyword evidence="3" id="KW-1185">Reference proteome</keyword>
<reference evidence="1" key="3">
    <citation type="submission" date="2024-05" db="EMBL/GenBank/DDBJ databases">
        <title>Description of novel Chryseobacterium sp. strain C-2.</title>
        <authorList>
            <person name="Saticioglu I.B."/>
        </authorList>
    </citation>
    <scope>NUCLEOTIDE SEQUENCE</scope>
    <source>
        <strain evidence="1">C-2</strain>
    </source>
</reference>